<dbReference type="Pfam" id="PF13560">
    <property type="entry name" value="HTH_31"/>
    <property type="match status" value="1"/>
</dbReference>
<dbReference type="SMART" id="SM00530">
    <property type="entry name" value="HTH_XRE"/>
    <property type="match status" value="1"/>
</dbReference>
<accession>A0A1I1TC45</accession>
<dbReference type="EMBL" id="FOMZ01000001">
    <property type="protein sequence ID" value="SFD56197.1"/>
    <property type="molecule type" value="Genomic_DNA"/>
</dbReference>
<dbReference type="AlphaFoldDB" id="A0A1I1TC45"/>
<evidence type="ECO:0000313" key="3">
    <source>
        <dbReference type="Proteomes" id="UP000198716"/>
    </source>
</evidence>
<dbReference type="GO" id="GO:0003677">
    <property type="term" value="F:DNA binding"/>
    <property type="evidence" value="ECO:0007669"/>
    <property type="project" value="InterPro"/>
</dbReference>
<dbReference type="InterPro" id="IPR043917">
    <property type="entry name" value="DUF5753"/>
</dbReference>
<dbReference type="CDD" id="cd00093">
    <property type="entry name" value="HTH_XRE"/>
    <property type="match status" value="1"/>
</dbReference>
<name>A0A1I1TC45_9ACTN</name>
<proteinExistence type="predicted"/>
<reference evidence="3" key="1">
    <citation type="submission" date="2016-10" db="EMBL/GenBank/DDBJ databases">
        <authorList>
            <person name="Varghese N."/>
            <person name="Submissions S."/>
        </authorList>
    </citation>
    <scope>NUCLEOTIDE SEQUENCE [LARGE SCALE GENOMIC DNA]</scope>
    <source>
        <strain evidence="3">DSM 45004</strain>
    </source>
</reference>
<dbReference type="InterPro" id="IPR001387">
    <property type="entry name" value="Cro/C1-type_HTH"/>
</dbReference>
<dbReference type="InterPro" id="IPR010982">
    <property type="entry name" value="Lambda_DNA-bd_dom_sf"/>
</dbReference>
<sequence>MARTNGGTPRARALGAELRRAREECGIGVRELARRLDTDHSKISRHESGHSTPPAPEYVASILTALGVSENERERLVEMARGAGEPNWVSPGVPGVQHELTTLIEFERDATQVTEVSTMVLPGLLQIADYARAVMTGASSSDVEARVTLRLGRREILTNKQGPHFTALIMETALRNPIGGRAVLAEQLRHIVDVASWERVTVQVIPAGIERWHPAHAGAFILFEFPKSKPIVHIEQYSSSTFLHEPEDGRAYQEAAGTLRQLVMSPEDSTELIARIANETENSQ</sequence>
<dbReference type="Gene3D" id="1.10.260.40">
    <property type="entry name" value="lambda repressor-like DNA-binding domains"/>
    <property type="match status" value="1"/>
</dbReference>
<dbReference type="PROSITE" id="PS50943">
    <property type="entry name" value="HTH_CROC1"/>
    <property type="match status" value="1"/>
</dbReference>
<keyword evidence="3" id="KW-1185">Reference proteome</keyword>
<evidence type="ECO:0000313" key="2">
    <source>
        <dbReference type="EMBL" id="SFD56197.1"/>
    </source>
</evidence>
<dbReference type="Pfam" id="PF19054">
    <property type="entry name" value="DUF5753"/>
    <property type="match status" value="1"/>
</dbReference>
<gene>
    <name evidence="2" type="ORF">SAMN04487819_10118</name>
</gene>
<dbReference type="SUPFAM" id="SSF47413">
    <property type="entry name" value="lambda repressor-like DNA-binding domains"/>
    <property type="match status" value="1"/>
</dbReference>
<evidence type="ECO:0000259" key="1">
    <source>
        <dbReference type="PROSITE" id="PS50943"/>
    </source>
</evidence>
<dbReference type="Proteomes" id="UP000198716">
    <property type="component" value="Unassembled WGS sequence"/>
</dbReference>
<protein>
    <submittedName>
        <fullName evidence="2">Helix-turn-helix domain-containing protein</fullName>
    </submittedName>
</protein>
<organism evidence="2 3">
    <name type="scientific">Actinopolyspora alba</name>
    <dbReference type="NCBI Taxonomy" id="673379"/>
    <lineage>
        <taxon>Bacteria</taxon>
        <taxon>Bacillati</taxon>
        <taxon>Actinomycetota</taxon>
        <taxon>Actinomycetes</taxon>
        <taxon>Actinopolysporales</taxon>
        <taxon>Actinopolysporaceae</taxon>
        <taxon>Actinopolyspora</taxon>
        <taxon>Actinopolyspora alba group</taxon>
    </lineage>
</organism>
<feature type="domain" description="HTH cro/C1-type" evidence="1">
    <location>
        <begin position="18"/>
        <end position="73"/>
    </location>
</feature>